<dbReference type="EMBL" id="UOYP01000143">
    <property type="protein sequence ID" value="VAY87658.1"/>
    <property type="molecule type" value="Genomic_DNA"/>
</dbReference>
<sequence>MLEARILSVADVVEAMFSHPYILCHQQSEFSIEPQVEISEGKFGVLGRFLIRTVDYRGKVRVGQDRELSRLNGHDIKLSASIGVAFYPDDDSDGQNLLRYADQAMYVAKQTGRNQFHFFNAVTN</sequence>
<dbReference type="SUPFAM" id="SSF55073">
    <property type="entry name" value="Nucleotide cyclase"/>
    <property type="match status" value="1"/>
</dbReference>
<dbReference type="InterPro" id="IPR052163">
    <property type="entry name" value="DGC-Regulatory_Protein"/>
</dbReference>
<dbReference type="PROSITE" id="PS50887">
    <property type="entry name" value="GGDEF"/>
    <property type="match status" value="1"/>
</dbReference>
<dbReference type="PANTHER" id="PTHR46663">
    <property type="entry name" value="DIGUANYLATE CYCLASE DGCT-RELATED"/>
    <property type="match status" value="1"/>
</dbReference>
<dbReference type="AlphaFoldDB" id="A0A3P3ZMX5"/>
<reference evidence="2" key="1">
    <citation type="submission" date="2018-10" db="EMBL/GenBank/DDBJ databases">
        <authorList>
            <person name="Plewniak F."/>
        </authorList>
    </citation>
    <scope>NUCLEOTIDE SEQUENCE</scope>
</reference>
<accession>A0A3P3ZMX5</accession>
<dbReference type="InterPro" id="IPR043128">
    <property type="entry name" value="Rev_trsase/Diguanyl_cyclase"/>
</dbReference>
<gene>
    <name evidence="2" type="ORF">CARN8_2270007</name>
</gene>
<dbReference type="Pfam" id="PF00990">
    <property type="entry name" value="GGDEF"/>
    <property type="match status" value="1"/>
</dbReference>
<evidence type="ECO:0000313" key="2">
    <source>
        <dbReference type="EMBL" id="VAY87658.1"/>
    </source>
</evidence>
<evidence type="ECO:0000259" key="1">
    <source>
        <dbReference type="PROSITE" id="PS50887"/>
    </source>
</evidence>
<name>A0A3P3ZMX5_9ZZZZ</name>
<dbReference type="InterPro" id="IPR000160">
    <property type="entry name" value="GGDEF_dom"/>
</dbReference>
<organism evidence="2">
    <name type="scientific">mine drainage metagenome</name>
    <dbReference type="NCBI Taxonomy" id="410659"/>
    <lineage>
        <taxon>unclassified sequences</taxon>
        <taxon>metagenomes</taxon>
        <taxon>ecological metagenomes</taxon>
    </lineage>
</organism>
<dbReference type="Gene3D" id="3.30.70.270">
    <property type="match status" value="1"/>
</dbReference>
<feature type="domain" description="GGDEF" evidence="1">
    <location>
        <begin position="1"/>
        <end position="121"/>
    </location>
</feature>
<proteinExistence type="predicted"/>
<protein>
    <recommendedName>
        <fullName evidence="1">GGDEF domain-containing protein</fullName>
    </recommendedName>
</protein>
<dbReference type="PANTHER" id="PTHR46663:SF3">
    <property type="entry name" value="SLL0267 PROTEIN"/>
    <property type="match status" value="1"/>
</dbReference>
<dbReference type="InterPro" id="IPR029787">
    <property type="entry name" value="Nucleotide_cyclase"/>
</dbReference>